<organism evidence="10 11">
    <name type="scientific">Linnemannia schmuckeri</name>
    <dbReference type="NCBI Taxonomy" id="64567"/>
    <lineage>
        <taxon>Eukaryota</taxon>
        <taxon>Fungi</taxon>
        <taxon>Fungi incertae sedis</taxon>
        <taxon>Mucoromycota</taxon>
        <taxon>Mortierellomycotina</taxon>
        <taxon>Mortierellomycetes</taxon>
        <taxon>Mortierellales</taxon>
        <taxon>Mortierellaceae</taxon>
        <taxon>Linnemannia</taxon>
    </lineage>
</organism>
<dbReference type="OrthoDB" id="529273at2759"/>
<dbReference type="Pfam" id="PF04577">
    <property type="entry name" value="Glyco_transf_61"/>
    <property type="match status" value="1"/>
</dbReference>
<feature type="domain" description="Glycosyltransferase 61 catalytic" evidence="9">
    <location>
        <begin position="377"/>
        <end position="449"/>
    </location>
</feature>
<dbReference type="InterPro" id="IPR007657">
    <property type="entry name" value="Glycosyltransferase_61"/>
</dbReference>
<proteinExistence type="predicted"/>
<dbReference type="GO" id="GO:0016757">
    <property type="term" value="F:glycosyltransferase activity"/>
    <property type="evidence" value="ECO:0007669"/>
    <property type="project" value="UniProtKB-KW"/>
</dbReference>
<dbReference type="InterPro" id="IPR049625">
    <property type="entry name" value="Glyco_transf_61_cat"/>
</dbReference>
<dbReference type="AlphaFoldDB" id="A0A9P5S0G0"/>
<gene>
    <name evidence="10" type="ORF">BG015_006511</name>
</gene>
<reference evidence="10" key="1">
    <citation type="journal article" date="2020" name="Fungal Divers.">
        <title>Resolving the Mortierellaceae phylogeny through synthesis of multi-gene phylogenetics and phylogenomics.</title>
        <authorList>
            <person name="Vandepol N."/>
            <person name="Liber J."/>
            <person name="Desiro A."/>
            <person name="Na H."/>
            <person name="Kennedy M."/>
            <person name="Barry K."/>
            <person name="Grigoriev I.V."/>
            <person name="Miller A.N."/>
            <person name="O'Donnell K."/>
            <person name="Stajich J.E."/>
            <person name="Bonito G."/>
        </authorList>
    </citation>
    <scope>NUCLEOTIDE SEQUENCE</scope>
    <source>
        <strain evidence="10">NRRL 6426</strain>
    </source>
</reference>
<dbReference type="Proteomes" id="UP000748756">
    <property type="component" value="Unassembled WGS sequence"/>
</dbReference>
<evidence type="ECO:0000256" key="4">
    <source>
        <dbReference type="ARBA" id="ARBA00022692"/>
    </source>
</evidence>
<accession>A0A9P5S0G0</accession>
<name>A0A9P5S0G0_9FUNG</name>
<evidence type="ECO:0000256" key="7">
    <source>
        <dbReference type="ARBA" id="ARBA00023180"/>
    </source>
</evidence>
<feature type="transmembrane region" description="Helical" evidence="8">
    <location>
        <begin position="27"/>
        <end position="47"/>
    </location>
</feature>
<evidence type="ECO:0000313" key="11">
    <source>
        <dbReference type="Proteomes" id="UP000748756"/>
    </source>
</evidence>
<dbReference type="PANTHER" id="PTHR20961">
    <property type="entry name" value="GLYCOSYLTRANSFERASE"/>
    <property type="match status" value="1"/>
</dbReference>
<evidence type="ECO:0000256" key="8">
    <source>
        <dbReference type="SAM" id="Phobius"/>
    </source>
</evidence>
<keyword evidence="3" id="KW-0808">Transferase</keyword>
<comment type="subcellular location">
    <subcellularLocation>
        <location evidence="1">Membrane</location>
        <topology evidence="1">Single-pass membrane protein</topology>
    </subcellularLocation>
</comment>
<evidence type="ECO:0000259" key="9">
    <source>
        <dbReference type="Pfam" id="PF04577"/>
    </source>
</evidence>
<keyword evidence="11" id="KW-1185">Reference proteome</keyword>
<evidence type="ECO:0000256" key="5">
    <source>
        <dbReference type="ARBA" id="ARBA00022989"/>
    </source>
</evidence>
<evidence type="ECO:0000256" key="1">
    <source>
        <dbReference type="ARBA" id="ARBA00004167"/>
    </source>
</evidence>
<keyword evidence="6 8" id="KW-0472">Membrane</keyword>
<sequence length="723" mass="82376">METSGGFMQSAMTIAHNLMATRKIRRYFLVLLIFTIGGVLMFTLNRFPSIRLGFSSSSAGYFGIDSDDKPITAHNNRWGGRTVARDIELPEATWTCAFIRSNGLLPRKNLPKVNLMSSDEDADFFWQPRLQRSWRKVIRAHYVDDTVFVHGLYSPFHFSHWLYNGMIPLYSTMKRFGGTKDSWTFRAGKFYYDPAGSMGAWEMDHFFETGKELVLAQSELTTPFQTLPPEDTPICFRRAVIGLGSQCGLDYCENNTPAEIYKAFRDEIAEYYWSTPQTWERHVKNARESINKAQEKEKEKKRQEAAGNKPMKSQLRCLDLTRYYNFEAAGPNHGKESGEAKSRVGQMHPDIVDSAEAYQNLFVEGKEGKAGEESKRKLVVGIIQREGSRRLLNDEEFLQGLVQAGFRVKWITFDHGCGIAETAYLLRDVNVLITPHGNAVGTSIFMPSHDPVPIVISVDNTRYKEFWFKFTTTAIGQRFFQTVCGPTNYADEVSREHCPYFKDLKGAWGIMSYHNLVLGLPESMIKTDKQKETMSADEHDKLRDASREYVKNNPAAQKFAEQEMDILIAPEMPETILQKYGNVAWDFMWAYWKSSPRYVDIPRLVKFVQSLQRDLEQEKIKGSAATTTTTTTTAAYIQQSSGSISNAEKSYGLFIEYVRKGRACGPDPCERILERNVANEKTSAFGMHSVDDTSKWGQPTDESQVLRAGLTTEVLQQTWQIEV</sequence>
<keyword evidence="7" id="KW-0325">Glycoprotein</keyword>
<evidence type="ECO:0000256" key="6">
    <source>
        <dbReference type="ARBA" id="ARBA00023136"/>
    </source>
</evidence>
<keyword evidence="5 8" id="KW-1133">Transmembrane helix</keyword>
<dbReference type="EMBL" id="JAAAUQ010000312">
    <property type="protein sequence ID" value="KAF9151567.1"/>
    <property type="molecule type" value="Genomic_DNA"/>
</dbReference>
<protein>
    <recommendedName>
        <fullName evidence="9">Glycosyltransferase 61 catalytic domain-containing protein</fullName>
    </recommendedName>
</protein>
<dbReference type="GO" id="GO:0016020">
    <property type="term" value="C:membrane"/>
    <property type="evidence" value="ECO:0007669"/>
    <property type="project" value="UniProtKB-SubCell"/>
</dbReference>
<evidence type="ECO:0000256" key="3">
    <source>
        <dbReference type="ARBA" id="ARBA00022679"/>
    </source>
</evidence>
<keyword evidence="2" id="KW-0328">Glycosyltransferase</keyword>
<comment type="caution">
    <text evidence="10">The sequence shown here is derived from an EMBL/GenBank/DDBJ whole genome shotgun (WGS) entry which is preliminary data.</text>
</comment>
<keyword evidence="4 8" id="KW-0812">Transmembrane</keyword>
<evidence type="ECO:0000313" key="10">
    <source>
        <dbReference type="EMBL" id="KAF9151567.1"/>
    </source>
</evidence>
<evidence type="ECO:0000256" key="2">
    <source>
        <dbReference type="ARBA" id="ARBA00022676"/>
    </source>
</evidence>
<dbReference type="PANTHER" id="PTHR20961:SF38">
    <property type="entry name" value="PROTEIN O-LINKED-MANNOSE BETA-1,4-N-ACETYLGLUCOSAMINYLTRANSFERASE 2"/>
    <property type="match status" value="1"/>
</dbReference>